<evidence type="ECO:0000256" key="2">
    <source>
        <dbReference type="ARBA" id="ARBA00004371"/>
    </source>
</evidence>
<reference evidence="17" key="1">
    <citation type="submission" date="2021-05" db="EMBL/GenBank/DDBJ databases">
        <authorList>
            <person name="Alioto T."/>
            <person name="Alioto T."/>
            <person name="Gomez Garrido J."/>
        </authorList>
    </citation>
    <scope>NUCLEOTIDE SEQUENCE</scope>
</reference>
<dbReference type="PROSITE" id="PS01357">
    <property type="entry name" value="ZF_ZZ_1"/>
    <property type="match status" value="2"/>
</dbReference>
<evidence type="ECO:0000256" key="8">
    <source>
        <dbReference type="ARBA" id="ARBA00022723"/>
    </source>
</evidence>
<dbReference type="InterPro" id="IPR043145">
    <property type="entry name" value="Znf_ZZ_sf"/>
</dbReference>
<keyword evidence="9" id="KW-0967">Endosome</keyword>
<dbReference type="GO" id="GO:0023051">
    <property type="term" value="P:regulation of signaling"/>
    <property type="evidence" value="ECO:0007669"/>
    <property type="project" value="UniProtKB-ARBA"/>
</dbReference>
<keyword evidence="7" id="KW-0808">Transferase</keyword>
<feature type="domain" description="ZZ-type" evidence="16">
    <location>
        <begin position="139"/>
        <end position="195"/>
    </location>
</feature>
<dbReference type="InterPro" id="IPR001841">
    <property type="entry name" value="Znf_RING"/>
</dbReference>
<keyword evidence="10 14" id="KW-0863">Zinc-finger</keyword>
<evidence type="ECO:0000256" key="6">
    <source>
        <dbReference type="ARBA" id="ARBA00014999"/>
    </source>
</evidence>
<dbReference type="InterPro" id="IPR000433">
    <property type="entry name" value="Znf_ZZ"/>
</dbReference>
<keyword evidence="13" id="KW-0458">Lysosome</keyword>
<keyword evidence="12" id="KW-0862">Zinc</keyword>
<dbReference type="EC" id="2.3.2.27" evidence="5"/>
<dbReference type="InterPro" id="IPR013087">
    <property type="entry name" value="Znf_C2H2_type"/>
</dbReference>
<comment type="similarity">
    <text evidence="4">Belongs to the KCMF1 family.</text>
</comment>
<dbReference type="InterPro" id="IPR013083">
    <property type="entry name" value="Znf_RING/FYVE/PHD"/>
</dbReference>
<dbReference type="PANTHER" id="PTHR12268:SF13">
    <property type="entry name" value="E3 UBIQUITIN-PROTEIN LIGASE KCMF1"/>
    <property type="match status" value="1"/>
</dbReference>
<dbReference type="AlphaFoldDB" id="A0A8D8B561"/>
<dbReference type="PANTHER" id="PTHR12268">
    <property type="entry name" value="E3 UBIQUITIN-PROTEIN LIGASE KCMF1"/>
    <property type="match status" value="1"/>
</dbReference>
<keyword evidence="11" id="KW-0833">Ubl conjugation pathway</keyword>
<evidence type="ECO:0000313" key="17">
    <source>
        <dbReference type="EMBL" id="CAG6469058.1"/>
    </source>
</evidence>
<evidence type="ECO:0000256" key="14">
    <source>
        <dbReference type="PROSITE-ProRule" id="PRU00228"/>
    </source>
</evidence>
<evidence type="ECO:0000256" key="1">
    <source>
        <dbReference type="ARBA" id="ARBA00000900"/>
    </source>
</evidence>
<feature type="domain" description="ZZ-type" evidence="16">
    <location>
        <begin position="5"/>
        <end position="61"/>
    </location>
</feature>
<proteinExistence type="inferred from homology"/>
<dbReference type="EMBL" id="HBUE01062034">
    <property type="protein sequence ID" value="CAG6469058.1"/>
    <property type="molecule type" value="Transcribed_RNA"/>
</dbReference>
<evidence type="ECO:0000256" key="13">
    <source>
        <dbReference type="ARBA" id="ARBA00023228"/>
    </source>
</evidence>
<evidence type="ECO:0000259" key="15">
    <source>
        <dbReference type="PROSITE" id="PS50089"/>
    </source>
</evidence>
<dbReference type="GO" id="GO:0099536">
    <property type="term" value="P:synaptic signaling"/>
    <property type="evidence" value="ECO:0007669"/>
    <property type="project" value="TreeGrafter"/>
</dbReference>
<evidence type="ECO:0000256" key="9">
    <source>
        <dbReference type="ARBA" id="ARBA00022753"/>
    </source>
</evidence>
<protein>
    <recommendedName>
        <fullName evidence="6">E3 ubiquitin-protein ligase KCMF1</fullName>
        <ecNumber evidence="5">2.3.2.27</ecNumber>
    </recommendedName>
</protein>
<evidence type="ECO:0000256" key="3">
    <source>
        <dbReference type="ARBA" id="ARBA00004603"/>
    </source>
</evidence>
<evidence type="ECO:0000256" key="7">
    <source>
        <dbReference type="ARBA" id="ARBA00022679"/>
    </source>
</evidence>
<dbReference type="GO" id="GO:0061630">
    <property type="term" value="F:ubiquitin protein ligase activity"/>
    <property type="evidence" value="ECO:0007669"/>
    <property type="project" value="UniProtKB-EC"/>
</dbReference>
<dbReference type="Gene3D" id="3.30.60.90">
    <property type="match status" value="2"/>
</dbReference>
<dbReference type="GO" id="GO:0005770">
    <property type="term" value="C:late endosome"/>
    <property type="evidence" value="ECO:0007669"/>
    <property type="project" value="UniProtKB-SubCell"/>
</dbReference>
<dbReference type="GO" id="GO:0045202">
    <property type="term" value="C:synapse"/>
    <property type="evidence" value="ECO:0007669"/>
    <property type="project" value="GOC"/>
</dbReference>
<organism evidence="17">
    <name type="scientific">Culex pipiens</name>
    <name type="common">House mosquito</name>
    <dbReference type="NCBI Taxonomy" id="7175"/>
    <lineage>
        <taxon>Eukaryota</taxon>
        <taxon>Metazoa</taxon>
        <taxon>Ecdysozoa</taxon>
        <taxon>Arthropoda</taxon>
        <taxon>Hexapoda</taxon>
        <taxon>Insecta</taxon>
        <taxon>Pterygota</taxon>
        <taxon>Neoptera</taxon>
        <taxon>Endopterygota</taxon>
        <taxon>Diptera</taxon>
        <taxon>Nematocera</taxon>
        <taxon>Culicoidea</taxon>
        <taxon>Culicidae</taxon>
        <taxon>Culicinae</taxon>
        <taxon>Culicini</taxon>
        <taxon>Culex</taxon>
        <taxon>Culex</taxon>
    </lineage>
</organism>
<dbReference type="InterPro" id="IPR050774">
    <property type="entry name" value="KCMF1/Dystrophin"/>
</dbReference>
<dbReference type="GO" id="GO:0005764">
    <property type="term" value="C:lysosome"/>
    <property type="evidence" value="ECO:0007669"/>
    <property type="project" value="UniProtKB-SubCell"/>
</dbReference>
<dbReference type="GO" id="GO:0005886">
    <property type="term" value="C:plasma membrane"/>
    <property type="evidence" value="ECO:0007669"/>
    <property type="project" value="TreeGrafter"/>
</dbReference>
<comment type="subcellular location">
    <subcellularLocation>
        <location evidence="3">Late endosome</location>
    </subcellularLocation>
    <subcellularLocation>
        <location evidence="2">Lysosome</location>
    </subcellularLocation>
</comment>
<evidence type="ECO:0000256" key="10">
    <source>
        <dbReference type="ARBA" id="ARBA00022771"/>
    </source>
</evidence>
<dbReference type="PROSITE" id="PS50135">
    <property type="entry name" value="ZF_ZZ_2"/>
    <property type="match status" value="2"/>
</dbReference>
<dbReference type="Pfam" id="PF05605">
    <property type="entry name" value="zf-Di19"/>
    <property type="match status" value="1"/>
</dbReference>
<dbReference type="SMART" id="SM00291">
    <property type="entry name" value="ZnF_ZZ"/>
    <property type="match status" value="2"/>
</dbReference>
<feature type="domain" description="RING-type" evidence="15">
    <location>
        <begin position="286"/>
        <end position="329"/>
    </location>
</feature>
<sequence>MADVHTGITCSVCDGKDFVGTRYVCLICWDYDLCQKCYEEKRCTARHRPHHPMQSVISREDFFKSTQSAVTADEARLCCPFCGERELNLATLLQHSQQNHAEEAESVRCPVCVTYNVPGNSLLDALFLEHLRNEHCELDEGISCITCQKKPFAGNRYACLVCHNYDLCEECHTGKRFSKHHLPYHPMQQIMPKEAYAAQNPPPESIFRCPYCGDGELSASGLRDHCQELHQNCPWIRVRCSICGVCRVPYNNFSLLKCSLLDHLRDYHGLKGAPEPEPEVIRPIECSICFLELEAEIVTERYCQCRHEEFHEKCIREWLAINPTCPVCRAKRRPE</sequence>
<evidence type="ECO:0000256" key="12">
    <source>
        <dbReference type="ARBA" id="ARBA00022833"/>
    </source>
</evidence>
<dbReference type="GO" id="GO:0010646">
    <property type="term" value="P:regulation of cell communication"/>
    <property type="evidence" value="ECO:0007669"/>
    <property type="project" value="UniProtKB-ARBA"/>
</dbReference>
<evidence type="ECO:0000256" key="11">
    <source>
        <dbReference type="ARBA" id="ARBA00022786"/>
    </source>
</evidence>
<accession>A0A8D8B561</accession>
<dbReference type="Pfam" id="PF13639">
    <property type="entry name" value="zf-RING_2"/>
    <property type="match status" value="1"/>
</dbReference>
<evidence type="ECO:0000259" key="16">
    <source>
        <dbReference type="PROSITE" id="PS50135"/>
    </source>
</evidence>
<dbReference type="GO" id="GO:0008270">
    <property type="term" value="F:zinc ion binding"/>
    <property type="evidence" value="ECO:0007669"/>
    <property type="project" value="UniProtKB-KW"/>
</dbReference>
<dbReference type="SMART" id="SM00355">
    <property type="entry name" value="ZnF_C2H2"/>
    <property type="match status" value="3"/>
</dbReference>
<dbReference type="PROSITE" id="PS50089">
    <property type="entry name" value="ZF_RING_2"/>
    <property type="match status" value="1"/>
</dbReference>
<comment type="catalytic activity">
    <reaction evidence="1">
        <text>S-ubiquitinyl-[E2 ubiquitin-conjugating enzyme]-L-cysteine + [acceptor protein]-L-lysine = [E2 ubiquitin-conjugating enzyme]-L-cysteine + N(6)-ubiquitinyl-[acceptor protein]-L-lysine.</text>
        <dbReference type="EC" id="2.3.2.27"/>
    </reaction>
</comment>
<keyword evidence="8" id="KW-0479">Metal-binding</keyword>
<name>A0A8D8B561_CULPI</name>
<evidence type="ECO:0000256" key="5">
    <source>
        <dbReference type="ARBA" id="ARBA00012483"/>
    </source>
</evidence>
<dbReference type="Gene3D" id="3.30.40.10">
    <property type="entry name" value="Zinc/RING finger domain, C3HC4 (zinc finger)"/>
    <property type="match status" value="1"/>
</dbReference>
<dbReference type="Pfam" id="PF00569">
    <property type="entry name" value="ZZ"/>
    <property type="match status" value="2"/>
</dbReference>
<evidence type="ECO:0000256" key="4">
    <source>
        <dbReference type="ARBA" id="ARBA00010938"/>
    </source>
</evidence>
<dbReference type="InterPro" id="IPR008598">
    <property type="entry name" value="Di19_Zn-bd"/>
</dbReference>
<dbReference type="SUPFAM" id="SSF57850">
    <property type="entry name" value="RING/U-box"/>
    <property type="match status" value="3"/>
</dbReference>